<accession>A0ABP5SFG7</accession>
<keyword evidence="1" id="KW-1133">Transmembrane helix</keyword>
<keyword evidence="1" id="KW-0812">Transmembrane</keyword>
<feature type="transmembrane region" description="Helical" evidence="1">
    <location>
        <begin position="45"/>
        <end position="66"/>
    </location>
</feature>
<comment type="caution">
    <text evidence="2">The sequence shown here is derived from an EMBL/GenBank/DDBJ whole genome shotgun (WGS) entry which is preliminary data.</text>
</comment>
<dbReference type="EMBL" id="BAAARV010000005">
    <property type="protein sequence ID" value="GAA2329958.1"/>
    <property type="molecule type" value="Genomic_DNA"/>
</dbReference>
<feature type="transmembrane region" description="Helical" evidence="1">
    <location>
        <begin position="164"/>
        <end position="184"/>
    </location>
</feature>
<gene>
    <name evidence="2" type="ORF">GCM10010170_007660</name>
</gene>
<dbReference type="Proteomes" id="UP001501444">
    <property type="component" value="Unassembled WGS sequence"/>
</dbReference>
<dbReference type="RefSeq" id="WP_344610788.1">
    <property type="nucleotide sequence ID" value="NZ_BAAARV010000005.1"/>
</dbReference>
<dbReference type="Pfam" id="PF06197">
    <property type="entry name" value="DUF998"/>
    <property type="match status" value="1"/>
</dbReference>
<organism evidence="2 3">
    <name type="scientific">Dactylosporangium salmoneum</name>
    <dbReference type="NCBI Taxonomy" id="53361"/>
    <lineage>
        <taxon>Bacteria</taxon>
        <taxon>Bacillati</taxon>
        <taxon>Actinomycetota</taxon>
        <taxon>Actinomycetes</taxon>
        <taxon>Micromonosporales</taxon>
        <taxon>Micromonosporaceae</taxon>
        <taxon>Dactylosporangium</taxon>
    </lineage>
</organism>
<feature type="transmembrane region" description="Helical" evidence="1">
    <location>
        <begin position="73"/>
        <end position="94"/>
    </location>
</feature>
<name>A0ABP5SFG7_9ACTN</name>
<evidence type="ECO:0000313" key="2">
    <source>
        <dbReference type="EMBL" id="GAA2329958.1"/>
    </source>
</evidence>
<feature type="transmembrane region" description="Helical" evidence="1">
    <location>
        <begin position="109"/>
        <end position="128"/>
    </location>
</feature>
<keyword evidence="1" id="KW-0472">Membrane</keyword>
<keyword evidence="3" id="KW-1185">Reference proteome</keyword>
<evidence type="ECO:0008006" key="4">
    <source>
        <dbReference type="Google" id="ProtNLM"/>
    </source>
</evidence>
<sequence>MNLRYLALAGIAAAGALVIDGHLDPDGDLNPWSLTVSDFAVSDRGGVVDWAMVVMAAASVALLFALRRSGARVGAWVTALFGVWAAGLTVAALVPTDEPGLPLSAAGAVHRYASVAAFVALPVAGWLLGGRSVRVLAGLSLACALAMVYSAFPGDRVLIGLAERLLLAAEAALLVAVALAAPGARDRAARRRGAVSTVP</sequence>
<dbReference type="InterPro" id="IPR009339">
    <property type="entry name" value="DUF998"/>
</dbReference>
<feature type="transmembrane region" description="Helical" evidence="1">
    <location>
        <begin position="135"/>
        <end position="152"/>
    </location>
</feature>
<evidence type="ECO:0000256" key="1">
    <source>
        <dbReference type="SAM" id="Phobius"/>
    </source>
</evidence>
<reference evidence="3" key="1">
    <citation type="journal article" date="2019" name="Int. J. Syst. Evol. Microbiol.">
        <title>The Global Catalogue of Microorganisms (GCM) 10K type strain sequencing project: providing services to taxonomists for standard genome sequencing and annotation.</title>
        <authorList>
            <consortium name="The Broad Institute Genomics Platform"/>
            <consortium name="The Broad Institute Genome Sequencing Center for Infectious Disease"/>
            <person name="Wu L."/>
            <person name="Ma J."/>
        </authorList>
    </citation>
    <scope>NUCLEOTIDE SEQUENCE [LARGE SCALE GENOMIC DNA]</scope>
    <source>
        <strain evidence="3">JCM 3272</strain>
    </source>
</reference>
<protein>
    <recommendedName>
        <fullName evidence="4">DUF998 domain-containing protein</fullName>
    </recommendedName>
</protein>
<proteinExistence type="predicted"/>
<evidence type="ECO:0000313" key="3">
    <source>
        <dbReference type="Proteomes" id="UP001501444"/>
    </source>
</evidence>